<dbReference type="OrthoDB" id="2986625at2759"/>
<accession>A0A9P5XG59</accession>
<dbReference type="EMBL" id="MU151106">
    <property type="protein sequence ID" value="KAF9450373.1"/>
    <property type="molecule type" value="Genomic_DNA"/>
</dbReference>
<protein>
    <recommendedName>
        <fullName evidence="3">F-box domain-containing protein</fullName>
    </recommendedName>
</protein>
<dbReference type="SUPFAM" id="SSF52047">
    <property type="entry name" value="RNI-like"/>
    <property type="match status" value="1"/>
</dbReference>
<evidence type="ECO:0000313" key="2">
    <source>
        <dbReference type="Proteomes" id="UP000807342"/>
    </source>
</evidence>
<reference evidence="1" key="1">
    <citation type="submission" date="2020-11" db="EMBL/GenBank/DDBJ databases">
        <authorList>
            <consortium name="DOE Joint Genome Institute"/>
            <person name="Ahrendt S."/>
            <person name="Riley R."/>
            <person name="Andreopoulos W."/>
            <person name="Labutti K."/>
            <person name="Pangilinan J."/>
            <person name="Ruiz-Duenas F.J."/>
            <person name="Barrasa J.M."/>
            <person name="Sanchez-Garcia M."/>
            <person name="Camarero S."/>
            <person name="Miyauchi S."/>
            <person name="Serrano A."/>
            <person name="Linde D."/>
            <person name="Babiker R."/>
            <person name="Drula E."/>
            <person name="Ayuso-Fernandez I."/>
            <person name="Pacheco R."/>
            <person name="Padilla G."/>
            <person name="Ferreira P."/>
            <person name="Barriuso J."/>
            <person name="Kellner H."/>
            <person name="Castanera R."/>
            <person name="Alfaro M."/>
            <person name="Ramirez L."/>
            <person name="Pisabarro A.G."/>
            <person name="Kuo A."/>
            <person name="Tritt A."/>
            <person name="Lipzen A."/>
            <person name="He G."/>
            <person name="Yan M."/>
            <person name="Ng V."/>
            <person name="Cullen D."/>
            <person name="Martin F."/>
            <person name="Rosso M.-N."/>
            <person name="Henrissat B."/>
            <person name="Hibbett D."/>
            <person name="Martinez A.T."/>
            <person name="Grigoriev I.V."/>
        </authorList>
    </citation>
    <scope>NUCLEOTIDE SEQUENCE</scope>
    <source>
        <strain evidence="1">MF-IS2</strain>
    </source>
</reference>
<evidence type="ECO:0008006" key="3">
    <source>
        <dbReference type="Google" id="ProtNLM"/>
    </source>
</evidence>
<evidence type="ECO:0000313" key="1">
    <source>
        <dbReference type="EMBL" id="KAF9450373.1"/>
    </source>
</evidence>
<sequence>MCGFNDLPDELLLEVLSVMVSSDSKKQRGTRNQDPRTLRLVSKRVNVLVTPWVFSDLHLNIPVAFGFELSDWVRPTEIMNALATSSPLARIFEHTTVLYVSIRLPIPNQTDETITPELGAAVLQAKRTVQQHLFATVVALKNLRSVSWVYYTLEPPDIMNDLVRALGTLKSLTHFELYGQIDSVTTLSLQPLCNLHSVKISWSSYQTKAFLLQVAQLIEHSPNLQELVTYNSPHTMEDLPFSTLVPPLPQPLSLTKLDLNGVEITPEDVHTHIRHFHNLKSLKYKSKENPSSLWPSLGEHNIHLKSLSTNTKIYPLLSDYLISYTGLEELHLEAKHLADNSSDVVDKFYSILAHHHRTLKRVQLKYPPGKAWAQKPTDAQLEGISKCNKLEELLVNFSFTREELRSKNAASMTIWLQTAMRFPKLEHLRLRLLRDSRVAHDAIKFSKKILKQFERDSKAVHFDTEIRFAT</sequence>
<dbReference type="Proteomes" id="UP000807342">
    <property type="component" value="Unassembled WGS sequence"/>
</dbReference>
<gene>
    <name evidence="1" type="ORF">P691DRAFT_758215</name>
</gene>
<dbReference type="Gene3D" id="3.80.10.10">
    <property type="entry name" value="Ribonuclease Inhibitor"/>
    <property type="match status" value="1"/>
</dbReference>
<comment type="caution">
    <text evidence="1">The sequence shown here is derived from an EMBL/GenBank/DDBJ whole genome shotgun (WGS) entry which is preliminary data.</text>
</comment>
<name>A0A9P5XG59_9AGAR</name>
<dbReference type="AlphaFoldDB" id="A0A9P5XG59"/>
<proteinExistence type="predicted"/>
<keyword evidence="2" id="KW-1185">Reference proteome</keyword>
<organism evidence="1 2">
    <name type="scientific">Macrolepiota fuliginosa MF-IS2</name>
    <dbReference type="NCBI Taxonomy" id="1400762"/>
    <lineage>
        <taxon>Eukaryota</taxon>
        <taxon>Fungi</taxon>
        <taxon>Dikarya</taxon>
        <taxon>Basidiomycota</taxon>
        <taxon>Agaricomycotina</taxon>
        <taxon>Agaricomycetes</taxon>
        <taxon>Agaricomycetidae</taxon>
        <taxon>Agaricales</taxon>
        <taxon>Agaricineae</taxon>
        <taxon>Agaricaceae</taxon>
        <taxon>Macrolepiota</taxon>
    </lineage>
</organism>
<dbReference type="InterPro" id="IPR032675">
    <property type="entry name" value="LRR_dom_sf"/>
</dbReference>